<evidence type="ECO:0000256" key="7">
    <source>
        <dbReference type="SAM" id="Phobius"/>
    </source>
</evidence>
<dbReference type="EMBL" id="MHUI01000035">
    <property type="protein sequence ID" value="OHA73984.1"/>
    <property type="molecule type" value="Genomic_DNA"/>
</dbReference>
<keyword evidence="5 7" id="KW-1133">Transmembrane helix</keyword>
<reference evidence="9 10" key="1">
    <citation type="journal article" date="2016" name="Nat. Commun.">
        <title>Thousands of microbial genomes shed light on interconnected biogeochemical processes in an aquifer system.</title>
        <authorList>
            <person name="Anantharaman K."/>
            <person name="Brown C.T."/>
            <person name="Hug L.A."/>
            <person name="Sharon I."/>
            <person name="Castelle C.J."/>
            <person name="Probst A.J."/>
            <person name="Thomas B.C."/>
            <person name="Singh A."/>
            <person name="Wilkins M.J."/>
            <person name="Karaoz U."/>
            <person name="Brodie E.L."/>
            <person name="Williams K.H."/>
            <person name="Hubbard S.S."/>
            <person name="Banfield J.F."/>
        </authorList>
    </citation>
    <scope>NUCLEOTIDE SEQUENCE [LARGE SCALE GENOMIC DNA]</scope>
</reference>
<sequence>MIWDFIASIEPFFQILLAAILGSFIGLEREFRRKEAGLRTYTMVCLGSTVFTLIGFESVRAFSSTISYDPSRIIGQIVLGVGFLGAGVIIFRKDHIEGLTTAAGLWVTAAIGSAIGLQLYSLALFTAFLVVTVLAGLRLIEERLFKSKRLED</sequence>
<dbReference type="PANTHER" id="PTHR33778:SF1">
    <property type="entry name" value="MAGNESIUM TRANSPORTER YHID-RELATED"/>
    <property type="match status" value="1"/>
</dbReference>
<dbReference type="InterPro" id="IPR003416">
    <property type="entry name" value="MgtC/SapB/SrpB/YhiD_fam"/>
</dbReference>
<gene>
    <name evidence="9" type="ORF">A3A32_01080</name>
</gene>
<dbReference type="PANTHER" id="PTHR33778">
    <property type="entry name" value="PROTEIN MGTC"/>
    <property type="match status" value="1"/>
</dbReference>
<feature type="transmembrane region" description="Helical" evidence="7">
    <location>
        <begin position="12"/>
        <end position="28"/>
    </location>
</feature>
<comment type="subcellular location">
    <subcellularLocation>
        <location evidence="1">Cell membrane</location>
        <topology evidence="1">Multi-pass membrane protein</topology>
    </subcellularLocation>
</comment>
<proteinExistence type="inferred from homology"/>
<evidence type="ECO:0000313" key="10">
    <source>
        <dbReference type="Proteomes" id="UP000177081"/>
    </source>
</evidence>
<dbReference type="InterPro" id="IPR049177">
    <property type="entry name" value="MgtC_SapB_SrpB_YhiD_N"/>
</dbReference>
<dbReference type="AlphaFoldDB" id="A0A1G2RMA7"/>
<dbReference type="GO" id="GO:0005886">
    <property type="term" value="C:plasma membrane"/>
    <property type="evidence" value="ECO:0007669"/>
    <property type="project" value="UniProtKB-SubCell"/>
</dbReference>
<name>A0A1G2RMA7_9BACT</name>
<dbReference type="Proteomes" id="UP000177081">
    <property type="component" value="Unassembled WGS sequence"/>
</dbReference>
<dbReference type="PRINTS" id="PR01837">
    <property type="entry name" value="MGTCSAPBPROT"/>
</dbReference>
<keyword evidence="4 7" id="KW-0812">Transmembrane</keyword>
<evidence type="ECO:0000256" key="1">
    <source>
        <dbReference type="ARBA" id="ARBA00004651"/>
    </source>
</evidence>
<organism evidence="9 10">
    <name type="scientific">Candidatus Wildermuthbacteria bacterium RIFCSPLOWO2_01_FULL_48_35</name>
    <dbReference type="NCBI Taxonomy" id="1802463"/>
    <lineage>
        <taxon>Bacteria</taxon>
        <taxon>Candidatus Wildermuthiibacteriota</taxon>
    </lineage>
</organism>
<feature type="transmembrane region" description="Helical" evidence="7">
    <location>
        <begin position="40"/>
        <end position="61"/>
    </location>
</feature>
<evidence type="ECO:0000256" key="2">
    <source>
        <dbReference type="ARBA" id="ARBA00009298"/>
    </source>
</evidence>
<keyword evidence="6 7" id="KW-0472">Membrane</keyword>
<feature type="transmembrane region" description="Helical" evidence="7">
    <location>
        <begin position="122"/>
        <end position="140"/>
    </location>
</feature>
<feature type="transmembrane region" description="Helical" evidence="7">
    <location>
        <begin position="98"/>
        <end position="116"/>
    </location>
</feature>
<feature type="domain" description="MgtC/SapB/SrpB/YhiD N-terminal" evidence="8">
    <location>
        <begin position="15"/>
        <end position="142"/>
    </location>
</feature>
<evidence type="ECO:0000256" key="4">
    <source>
        <dbReference type="ARBA" id="ARBA00022692"/>
    </source>
</evidence>
<evidence type="ECO:0000256" key="6">
    <source>
        <dbReference type="ARBA" id="ARBA00023136"/>
    </source>
</evidence>
<evidence type="ECO:0000256" key="3">
    <source>
        <dbReference type="ARBA" id="ARBA00022475"/>
    </source>
</evidence>
<comment type="caution">
    <text evidence="9">The sequence shown here is derived from an EMBL/GenBank/DDBJ whole genome shotgun (WGS) entry which is preliminary data.</text>
</comment>
<protein>
    <recommendedName>
        <fullName evidence="8">MgtC/SapB/SrpB/YhiD N-terminal domain-containing protein</fullName>
    </recommendedName>
</protein>
<keyword evidence="3" id="KW-1003">Cell membrane</keyword>
<comment type="similarity">
    <text evidence="2">Belongs to the MgtC/SapB family.</text>
</comment>
<evidence type="ECO:0000259" key="8">
    <source>
        <dbReference type="Pfam" id="PF02308"/>
    </source>
</evidence>
<accession>A0A1G2RMA7</accession>
<feature type="transmembrane region" description="Helical" evidence="7">
    <location>
        <begin position="73"/>
        <end position="91"/>
    </location>
</feature>
<dbReference type="Pfam" id="PF02308">
    <property type="entry name" value="MgtC"/>
    <property type="match status" value="1"/>
</dbReference>
<evidence type="ECO:0000313" key="9">
    <source>
        <dbReference type="EMBL" id="OHA73984.1"/>
    </source>
</evidence>
<evidence type="ECO:0000256" key="5">
    <source>
        <dbReference type="ARBA" id="ARBA00022989"/>
    </source>
</evidence>